<reference evidence="1" key="1">
    <citation type="submission" date="2014-05" db="EMBL/GenBank/DDBJ databases">
        <title>The transcriptome of the halophilic microalga Tetraselmis sp. GSL018 isolated from the Great Salt Lake, Utah.</title>
        <authorList>
            <person name="Jinkerson R.E."/>
            <person name="D'Adamo S."/>
            <person name="Posewitz M.C."/>
        </authorList>
    </citation>
    <scope>NUCLEOTIDE SEQUENCE</scope>
    <source>
        <strain evidence="1">GSL018</strain>
    </source>
</reference>
<gene>
    <name evidence="1" type="ORF">TSPGSL018_30408</name>
</gene>
<sequence length="49" mass="5895">MFFMYPDKCKSIQPERLQQVASFSKLRDFPKYSHVRFLLSCYLISMTGR</sequence>
<dbReference type="EMBL" id="GBEZ01013139">
    <property type="protein sequence ID" value="JAC72818.1"/>
    <property type="molecule type" value="Transcribed_RNA"/>
</dbReference>
<evidence type="ECO:0000313" key="1">
    <source>
        <dbReference type="EMBL" id="JAC72818.1"/>
    </source>
</evidence>
<accession>A0A061RLE4</accession>
<name>A0A061RLE4_9CHLO</name>
<organism evidence="1">
    <name type="scientific">Tetraselmis sp. GSL018</name>
    <dbReference type="NCBI Taxonomy" id="582737"/>
    <lineage>
        <taxon>Eukaryota</taxon>
        <taxon>Viridiplantae</taxon>
        <taxon>Chlorophyta</taxon>
        <taxon>core chlorophytes</taxon>
        <taxon>Chlorodendrophyceae</taxon>
        <taxon>Chlorodendrales</taxon>
        <taxon>Chlorodendraceae</taxon>
        <taxon>Tetraselmis</taxon>
    </lineage>
</organism>
<feature type="non-terminal residue" evidence="1">
    <location>
        <position position="49"/>
    </location>
</feature>
<proteinExistence type="predicted"/>
<protein>
    <submittedName>
        <fullName evidence="1">Uncharacterized protein</fullName>
    </submittedName>
</protein>
<dbReference type="AlphaFoldDB" id="A0A061RLE4"/>